<evidence type="ECO:0000256" key="4">
    <source>
        <dbReference type="RuleBase" id="RU004417"/>
    </source>
</evidence>
<dbReference type="PANTHER" id="PTHR42722:SF1">
    <property type="entry name" value="VALINE DEHYDROGENASE"/>
    <property type="match status" value="1"/>
</dbReference>
<evidence type="ECO:0000313" key="7">
    <source>
        <dbReference type="Proteomes" id="UP001499910"/>
    </source>
</evidence>
<name>A0ABP9LBE3_9RHOB</name>
<evidence type="ECO:0000256" key="2">
    <source>
        <dbReference type="ARBA" id="ARBA00023002"/>
    </source>
</evidence>
<keyword evidence="3" id="KW-0520">NAD</keyword>
<comment type="caution">
    <text evidence="6">The sequence shown here is derived from an EMBL/GenBank/DDBJ whole genome shotgun (WGS) entry which is preliminary data.</text>
</comment>
<dbReference type="EMBL" id="BAABHW010000002">
    <property type="protein sequence ID" value="GAA5072619.1"/>
    <property type="molecule type" value="Genomic_DNA"/>
</dbReference>
<dbReference type="InterPro" id="IPR006096">
    <property type="entry name" value="Glu/Leu/Phe/Val/Trp_DH_C"/>
</dbReference>
<dbReference type="Gene3D" id="3.40.50.10860">
    <property type="entry name" value="Leucine Dehydrogenase, chain A, domain 1"/>
    <property type="match status" value="1"/>
</dbReference>
<dbReference type="InterPro" id="IPR046346">
    <property type="entry name" value="Aminoacid_DH-like_N_sf"/>
</dbReference>
<dbReference type="Pfam" id="PF02812">
    <property type="entry name" value="ELFV_dehydrog_N"/>
    <property type="match status" value="1"/>
</dbReference>
<gene>
    <name evidence="6" type="ORF">GCM10023209_17580</name>
</gene>
<dbReference type="InterPro" id="IPR006095">
    <property type="entry name" value="Glu/Leu/Phe/Val/Trp_DH"/>
</dbReference>
<feature type="domain" description="Glutamate/phenylalanine/leucine/valine/L-tryptophan dehydrogenase C-terminal" evidence="5">
    <location>
        <begin position="142"/>
        <end position="347"/>
    </location>
</feature>
<dbReference type="InterPro" id="IPR016211">
    <property type="entry name" value="Glu/Phe/Leu/Val/Trp_DH_bac/arc"/>
</dbReference>
<proteinExistence type="inferred from homology"/>
<dbReference type="SMART" id="SM00839">
    <property type="entry name" value="ELFV_dehydrog"/>
    <property type="match status" value="1"/>
</dbReference>
<dbReference type="InterPro" id="IPR036291">
    <property type="entry name" value="NAD(P)-bd_dom_sf"/>
</dbReference>
<dbReference type="InterPro" id="IPR006097">
    <property type="entry name" value="Glu/Leu/Phe/Val/Trp_DH_dimer"/>
</dbReference>
<dbReference type="PROSITE" id="PS00074">
    <property type="entry name" value="GLFV_DEHYDROGENASE"/>
    <property type="match status" value="1"/>
</dbReference>
<dbReference type="Proteomes" id="UP001499910">
    <property type="component" value="Unassembled WGS sequence"/>
</dbReference>
<dbReference type="SUPFAM" id="SSF51735">
    <property type="entry name" value="NAD(P)-binding Rossmann-fold domains"/>
    <property type="match status" value="1"/>
</dbReference>
<dbReference type="RefSeq" id="WP_259550303.1">
    <property type="nucleotide sequence ID" value="NZ_BAABHW010000002.1"/>
</dbReference>
<dbReference type="CDD" id="cd01075">
    <property type="entry name" value="NAD_bind_Leu_Phe_Val_DH"/>
    <property type="match status" value="1"/>
</dbReference>
<dbReference type="PRINTS" id="PR00082">
    <property type="entry name" value="GLFDHDRGNASE"/>
</dbReference>
<evidence type="ECO:0000313" key="6">
    <source>
        <dbReference type="EMBL" id="GAA5072619.1"/>
    </source>
</evidence>
<comment type="similarity">
    <text evidence="1 4">Belongs to the Glu/Leu/Phe/Val dehydrogenases family.</text>
</comment>
<accession>A0ABP9LBE3</accession>
<dbReference type="PIRSF" id="PIRSF000188">
    <property type="entry name" value="Phe_leu_dh"/>
    <property type="match status" value="1"/>
</dbReference>
<dbReference type="Pfam" id="PF00208">
    <property type="entry name" value="ELFV_dehydrog"/>
    <property type="match status" value="2"/>
</dbReference>
<dbReference type="Gene3D" id="3.40.50.720">
    <property type="entry name" value="NAD(P)-binding Rossmann-like Domain"/>
    <property type="match status" value="1"/>
</dbReference>
<dbReference type="InterPro" id="IPR033524">
    <property type="entry name" value="Glu/Leu/Phe/Val_DH_AS"/>
</dbReference>
<keyword evidence="2 4" id="KW-0560">Oxidoreductase</keyword>
<evidence type="ECO:0000256" key="1">
    <source>
        <dbReference type="ARBA" id="ARBA00006382"/>
    </source>
</evidence>
<dbReference type="SUPFAM" id="SSF53223">
    <property type="entry name" value="Aminoacid dehydrogenase-like, N-terminal domain"/>
    <property type="match status" value="1"/>
</dbReference>
<protein>
    <submittedName>
        <fullName evidence="6">Glu/Leu/Phe/Val dehydrogenase</fullName>
    </submittedName>
</protein>
<keyword evidence="7" id="KW-1185">Reference proteome</keyword>
<evidence type="ECO:0000259" key="5">
    <source>
        <dbReference type="SMART" id="SM00839"/>
    </source>
</evidence>
<organism evidence="6 7">
    <name type="scientific">[Roseibacterium] beibuensis</name>
    <dbReference type="NCBI Taxonomy" id="1193142"/>
    <lineage>
        <taxon>Bacteria</taxon>
        <taxon>Pseudomonadati</taxon>
        <taxon>Pseudomonadota</taxon>
        <taxon>Alphaproteobacteria</taxon>
        <taxon>Rhodobacterales</taxon>
        <taxon>Roseobacteraceae</taxon>
        <taxon>Roseicyclus</taxon>
    </lineage>
</organism>
<reference evidence="7" key="1">
    <citation type="journal article" date="2019" name="Int. J. Syst. Evol. Microbiol.">
        <title>The Global Catalogue of Microorganisms (GCM) 10K type strain sequencing project: providing services to taxonomists for standard genome sequencing and annotation.</title>
        <authorList>
            <consortium name="The Broad Institute Genomics Platform"/>
            <consortium name="The Broad Institute Genome Sequencing Center for Infectious Disease"/>
            <person name="Wu L."/>
            <person name="Ma J."/>
        </authorList>
    </citation>
    <scope>NUCLEOTIDE SEQUENCE [LARGE SCALE GENOMIC DNA]</scope>
    <source>
        <strain evidence="7">JCM 18015</strain>
    </source>
</reference>
<sequence length="350" mass="36725">MQTTRISSDTHETVLRVEDAAAGLIGFIAIHSTARGPAAGGLRMRPYGSEDEALEDVLRLSRGMTLKNAAADLPLGGGKAVILGDPAEKTDAQLRAFARAIEGLAGRYWTAEDMGMSPADMAVIRGETRYVAGLDEGAHASGDPSPVTARGVFYAMRVAAEQRWGSPVLEGRRVAIQGLGHVGWHLAKLVRAAGAELVVSDRDAERAAWAVTSFGAEVVTPDEILSVPCDILAPCAIGGVLTVESAAKVQAEIVCGAANNQLADDAAGDALWARGILYVPDYVANGGGIVNVATEILGLADRRRFVSDKLAALREMTARILARAETEGVSPHRVADEVVAERLVRQDSAA</sequence>
<dbReference type="PANTHER" id="PTHR42722">
    <property type="entry name" value="LEUCINE DEHYDROGENASE"/>
    <property type="match status" value="1"/>
</dbReference>
<evidence type="ECO:0000256" key="3">
    <source>
        <dbReference type="ARBA" id="ARBA00023027"/>
    </source>
</evidence>